<dbReference type="AlphaFoldDB" id="A0A0D0BIK4"/>
<dbReference type="OrthoDB" id="3039972at2759"/>
<accession>A0A0D0BIK4</accession>
<protein>
    <submittedName>
        <fullName evidence="2">Uncharacterized protein</fullName>
    </submittedName>
</protein>
<feature type="transmembrane region" description="Helical" evidence="1">
    <location>
        <begin position="27"/>
        <end position="48"/>
    </location>
</feature>
<dbReference type="HOGENOM" id="CLU_044614_2_2_1"/>
<dbReference type="EMBL" id="KN834762">
    <property type="protein sequence ID" value="KIK63930.1"/>
    <property type="molecule type" value="Genomic_DNA"/>
</dbReference>
<keyword evidence="1" id="KW-1133">Transmembrane helix</keyword>
<feature type="transmembrane region" description="Helical" evidence="1">
    <location>
        <begin position="60"/>
        <end position="77"/>
    </location>
</feature>
<feature type="transmembrane region" description="Helical" evidence="1">
    <location>
        <begin position="131"/>
        <end position="157"/>
    </location>
</feature>
<reference evidence="2 3" key="1">
    <citation type="submission" date="2014-04" db="EMBL/GenBank/DDBJ databases">
        <title>Evolutionary Origins and Diversification of the Mycorrhizal Mutualists.</title>
        <authorList>
            <consortium name="DOE Joint Genome Institute"/>
            <consortium name="Mycorrhizal Genomics Consortium"/>
            <person name="Kohler A."/>
            <person name="Kuo A."/>
            <person name="Nagy L.G."/>
            <person name="Floudas D."/>
            <person name="Copeland A."/>
            <person name="Barry K.W."/>
            <person name="Cichocki N."/>
            <person name="Veneault-Fourrey C."/>
            <person name="LaButti K."/>
            <person name="Lindquist E.A."/>
            <person name="Lipzen A."/>
            <person name="Lundell T."/>
            <person name="Morin E."/>
            <person name="Murat C."/>
            <person name="Riley R."/>
            <person name="Ohm R."/>
            <person name="Sun H."/>
            <person name="Tunlid A."/>
            <person name="Henrissat B."/>
            <person name="Grigoriev I.V."/>
            <person name="Hibbett D.S."/>
            <person name="Martin F."/>
        </authorList>
    </citation>
    <scope>NUCLEOTIDE SEQUENCE [LARGE SCALE GENOMIC DNA]</scope>
    <source>
        <strain evidence="2 3">FD-317 M1</strain>
    </source>
</reference>
<dbReference type="Proteomes" id="UP000053593">
    <property type="component" value="Unassembled WGS sequence"/>
</dbReference>
<organism evidence="2 3">
    <name type="scientific">Collybiopsis luxurians FD-317 M1</name>
    <dbReference type="NCBI Taxonomy" id="944289"/>
    <lineage>
        <taxon>Eukaryota</taxon>
        <taxon>Fungi</taxon>
        <taxon>Dikarya</taxon>
        <taxon>Basidiomycota</taxon>
        <taxon>Agaricomycotina</taxon>
        <taxon>Agaricomycetes</taxon>
        <taxon>Agaricomycetidae</taxon>
        <taxon>Agaricales</taxon>
        <taxon>Marasmiineae</taxon>
        <taxon>Omphalotaceae</taxon>
        <taxon>Collybiopsis</taxon>
        <taxon>Collybiopsis luxurians</taxon>
    </lineage>
</organism>
<keyword evidence="3" id="KW-1185">Reference proteome</keyword>
<feature type="transmembrane region" description="Helical" evidence="1">
    <location>
        <begin position="89"/>
        <end position="110"/>
    </location>
</feature>
<evidence type="ECO:0000313" key="3">
    <source>
        <dbReference type="Proteomes" id="UP000053593"/>
    </source>
</evidence>
<keyword evidence="1" id="KW-0472">Membrane</keyword>
<evidence type="ECO:0000256" key="1">
    <source>
        <dbReference type="SAM" id="Phobius"/>
    </source>
</evidence>
<feature type="transmembrane region" description="Helical" evidence="1">
    <location>
        <begin position="177"/>
        <end position="200"/>
    </location>
</feature>
<keyword evidence="1" id="KW-0812">Transmembrane</keyword>
<name>A0A0D0BIK4_9AGAR</name>
<gene>
    <name evidence="2" type="ORF">GYMLUDRAFT_258993</name>
</gene>
<evidence type="ECO:0000313" key="2">
    <source>
        <dbReference type="EMBL" id="KIK63930.1"/>
    </source>
</evidence>
<proteinExistence type="predicted"/>
<sequence length="283" mass="31846">MLPLSLPIVTGPESNYNTQPVEAWTKIVVGLDYIFLIAGLLGDMILIYRCYRLWNSNKRIIIIPILGLVAVFIVWVINETNIFVTYEVYILTTLGENVLLTGLIAGRVWWQNRKVTKLIGRPDRDASRSQNLLGPILESGSIFPAVLIATVISYQTLYRNFIFEDDFPATFIPQTIIISPCALTQAVGIASTMIMVRIGLGIDSSGPQSRATIRAMDAEARGSEMADIFQQDPYPESISPFRLRYSHLDNYLTDSNVESAPIYLDRPRYTYTPGRKETELRMG</sequence>